<comment type="caution">
    <text evidence="2">The sequence shown here is derived from an EMBL/GenBank/DDBJ whole genome shotgun (WGS) entry which is preliminary data.</text>
</comment>
<dbReference type="PANTHER" id="PTHR12829">
    <property type="entry name" value="N6-ADENOSINE-METHYLTRANSFERASE"/>
    <property type="match status" value="1"/>
</dbReference>
<evidence type="ECO:0000256" key="1">
    <source>
        <dbReference type="PROSITE-ProRule" id="PRU00489"/>
    </source>
</evidence>
<evidence type="ECO:0000313" key="2">
    <source>
        <dbReference type="EMBL" id="KAK9761102.1"/>
    </source>
</evidence>
<dbReference type="InterPro" id="IPR007757">
    <property type="entry name" value="MT-A70-like"/>
</dbReference>
<evidence type="ECO:0000313" key="3">
    <source>
        <dbReference type="Proteomes" id="UP001479436"/>
    </source>
</evidence>
<reference evidence="2 3" key="1">
    <citation type="submission" date="2023-04" db="EMBL/GenBank/DDBJ databases">
        <title>Genome of Basidiobolus ranarum AG-B5.</title>
        <authorList>
            <person name="Stajich J.E."/>
            <person name="Carter-House D."/>
            <person name="Gryganskyi A."/>
        </authorList>
    </citation>
    <scope>NUCLEOTIDE SEQUENCE [LARGE SCALE GENOMIC DNA]</scope>
    <source>
        <strain evidence="2 3">AG-B5</strain>
    </source>
</reference>
<dbReference type="Pfam" id="PF05063">
    <property type="entry name" value="MT-A70"/>
    <property type="match status" value="1"/>
</dbReference>
<dbReference type="Proteomes" id="UP001479436">
    <property type="component" value="Unassembled WGS sequence"/>
</dbReference>
<dbReference type="PROSITE" id="PS51143">
    <property type="entry name" value="MT_A70"/>
    <property type="match status" value="1"/>
</dbReference>
<sequence length="438" mass="50853">MSERRTRRRPRQNASAAHYVGYVEDNESVEAIMKKFEELEKIQTEIAKSKAHQTVNEVETVDVSSDIASGASEVVVTDLPETKIEQGLTEEQLEEVFKQTSVFTVKSVGTNEDIDAVDDLEIWRMEMVNGDTAEFEEEDDYLAVDDDFWDEEFGTVRKRGKRTGERRSRLDKESILQRYRIMHVRLQDRNGNFFMVKKKVSAIDPSLPTYVKIPAVPIPRSWVHTILEKRVIDNAIPGSRYYEKNIVSLKLPVLGKQFQVIYMDPPLLLPNEEPSPGKITLEQLAALEISQIVPVGFLFVWIEKEYLPDIVQIADKWGFKYVENFCWIKKNINNQIACQPSAYFRKSKLSLLIFRKEGDIELRHQRNPDCVFDFIKPLTEGEITERKPEFIYNVIETMLPTALYSEENPNGEKMLELWAKKNTRRQGWTTVVDHRIDL</sequence>
<dbReference type="InterPro" id="IPR029063">
    <property type="entry name" value="SAM-dependent_MTases_sf"/>
</dbReference>
<comment type="similarity">
    <text evidence="1">Belongs to the MT-A70-like family.</text>
</comment>
<accession>A0ABR2WHW3</accession>
<gene>
    <name evidence="2" type="ORF">K7432_014236</name>
</gene>
<dbReference type="SUPFAM" id="SSF53335">
    <property type="entry name" value="S-adenosyl-L-methionine-dependent methyltransferases"/>
    <property type="match status" value="1"/>
</dbReference>
<keyword evidence="3" id="KW-1185">Reference proteome</keyword>
<protein>
    <submittedName>
        <fullName evidence="2">Uncharacterized protein</fullName>
    </submittedName>
</protein>
<dbReference type="EMBL" id="JASJQH010001567">
    <property type="protein sequence ID" value="KAK9761102.1"/>
    <property type="molecule type" value="Genomic_DNA"/>
</dbReference>
<proteinExistence type="inferred from homology"/>
<dbReference type="PANTHER" id="PTHR12829:SF8">
    <property type="entry name" value="CHROMOSOME UNDETERMINED SCAFFOLD_82, WHOLE GENOME SHOTGUN SEQUENCE"/>
    <property type="match status" value="1"/>
</dbReference>
<name>A0ABR2WHW3_9FUNG</name>
<dbReference type="Gene3D" id="3.40.50.150">
    <property type="entry name" value="Vaccinia Virus protein VP39"/>
    <property type="match status" value="1"/>
</dbReference>
<organism evidence="2 3">
    <name type="scientific">Basidiobolus ranarum</name>
    <dbReference type="NCBI Taxonomy" id="34480"/>
    <lineage>
        <taxon>Eukaryota</taxon>
        <taxon>Fungi</taxon>
        <taxon>Fungi incertae sedis</taxon>
        <taxon>Zoopagomycota</taxon>
        <taxon>Entomophthoromycotina</taxon>
        <taxon>Basidiobolomycetes</taxon>
        <taxon>Basidiobolales</taxon>
        <taxon>Basidiobolaceae</taxon>
        <taxon>Basidiobolus</taxon>
    </lineage>
</organism>